<name>A0A0B4X4D9_9HYPH</name>
<proteinExistence type="predicted"/>
<dbReference type="AlphaFoldDB" id="A0A0B4X4D9"/>
<dbReference type="HOGENOM" id="CLU_2846782_0_0_5"/>
<sequence length="65" mass="7514">MGQRRFDVLRYQSNKEKPGFDRACFILKIPKQDHGASRWLVRFPLSLPCRTAAKQDNSAPAHQET</sequence>
<dbReference type="EMBL" id="CP006877">
    <property type="protein sequence ID" value="AJD41585.1"/>
    <property type="molecule type" value="Genomic_DNA"/>
</dbReference>
<reference evidence="1 2" key="1">
    <citation type="submission" date="2013-11" db="EMBL/GenBank/DDBJ databases">
        <title>Complete genome sequence of Rhizobium gallicum bv. gallicum R602.</title>
        <authorList>
            <person name="Bustos P."/>
            <person name="Santamaria R.I."/>
            <person name="Lozano L."/>
            <person name="Acosta J.L."/>
            <person name="Ormeno-Orrillo E."/>
            <person name="Rogel M.A."/>
            <person name="Romero D."/>
            <person name="Cevallos M.A."/>
            <person name="Martinez-Romero E."/>
            <person name="Gonzalez V."/>
        </authorList>
    </citation>
    <scope>NUCLEOTIDE SEQUENCE [LARGE SCALE GENOMIC DNA]</scope>
    <source>
        <strain evidence="1 2">R602</strain>
    </source>
</reference>
<dbReference type="KEGG" id="rga:RGR602_CH02258"/>
<evidence type="ECO:0000313" key="1">
    <source>
        <dbReference type="EMBL" id="AJD41585.1"/>
    </source>
</evidence>
<keyword evidence="2" id="KW-1185">Reference proteome</keyword>
<accession>A0A0B4X4D9</accession>
<gene>
    <name evidence="1" type="ORF">RGR602_CH02258</name>
</gene>
<evidence type="ECO:0000313" key="2">
    <source>
        <dbReference type="Proteomes" id="UP000031368"/>
    </source>
</evidence>
<organism evidence="1 2">
    <name type="scientific">Rhizobium gallicum bv. gallicum R602sp</name>
    <dbReference type="NCBI Taxonomy" id="1041138"/>
    <lineage>
        <taxon>Bacteria</taxon>
        <taxon>Pseudomonadati</taxon>
        <taxon>Pseudomonadota</taxon>
        <taxon>Alphaproteobacteria</taxon>
        <taxon>Hyphomicrobiales</taxon>
        <taxon>Rhizobiaceae</taxon>
        <taxon>Rhizobium/Agrobacterium group</taxon>
        <taxon>Rhizobium</taxon>
    </lineage>
</organism>
<protein>
    <submittedName>
        <fullName evidence="1">Uncharacterized protein</fullName>
    </submittedName>
</protein>
<dbReference type="Proteomes" id="UP000031368">
    <property type="component" value="Chromosome"/>
</dbReference>